<keyword evidence="2 3" id="KW-0143">Chaperone</keyword>
<name>A0ABV3TDS5_9GAMM</name>
<dbReference type="PIRSF" id="PIRSF009467">
    <property type="entry name" value="Ureas_acces_UreF"/>
    <property type="match status" value="1"/>
</dbReference>
<dbReference type="Pfam" id="PF01730">
    <property type="entry name" value="UreF"/>
    <property type="match status" value="1"/>
</dbReference>
<sequence length="228" mass="24453">MPPTDAAAITELRLWQLISPALPVGAYAYSAGLEAAIERGWVRDIASLEHWLAGQLEDGLAGLDLPVLERLHNAWLESDEAALESWTMFLLASRETAELRAEDIHIGRALARLLNDLGVADAAALDRARSVTFATALGLAGAHYGISERSLLQAYAWAWCENQVAAAVKLIPLGQSDGQRVLMQIADRLPATVGAATTLDDAAIGATTPGVALASSWHETQYTRLFRS</sequence>
<dbReference type="InterPro" id="IPR002639">
    <property type="entry name" value="UreF"/>
</dbReference>
<dbReference type="EMBL" id="JBAKFM010000004">
    <property type="protein sequence ID" value="MEX0469800.1"/>
    <property type="molecule type" value="Genomic_DNA"/>
</dbReference>
<evidence type="ECO:0000256" key="3">
    <source>
        <dbReference type="HAMAP-Rule" id="MF_01385"/>
    </source>
</evidence>
<dbReference type="Proteomes" id="UP001556709">
    <property type="component" value="Unassembled WGS sequence"/>
</dbReference>
<dbReference type="PANTHER" id="PTHR33620:SF1">
    <property type="entry name" value="UREASE ACCESSORY PROTEIN F"/>
    <property type="match status" value="1"/>
</dbReference>
<keyword evidence="5" id="KW-1185">Reference proteome</keyword>
<dbReference type="HAMAP" id="MF_01385">
    <property type="entry name" value="UreF"/>
    <property type="match status" value="1"/>
</dbReference>
<gene>
    <name evidence="3" type="primary">ureF</name>
    <name evidence="4" type="ORF">V6X73_08680</name>
</gene>
<proteinExistence type="inferred from homology"/>
<dbReference type="RefSeq" id="WP_367959515.1">
    <property type="nucleotide sequence ID" value="NZ_JBAKFK010000004.1"/>
</dbReference>
<protein>
    <recommendedName>
        <fullName evidence="3">Urease accessory protein UreF</fullName>
    </recommendedName>
</protein>
<evidence type="ECO:0000256" key="1">
    <source>
        <dbReference type="ARBA" id="ARBA00022988"/>
    </source>
</evidence>
<keyword evidence="3" id="KW-0963">Cytoplasm</keyword>
<evidence type="ECO:0000256" key="2">
    <source>
        <dbReference type="ARBA" id="ARBA00023186"/>
    </source>
</evidence>
<reference evidence="4 5" key="1">
    <citation type="submission" date="2024-02" db="EMBL/GenBank/DDBJ databases">
        <title>New especies of Spiribacter isolated from saline water.</title>
        <authorList>
            <person name="Leon M.J."/>
            <person name="De La Haba R."/>
            <person name="Sanchez-Porro C."/>
            <person name="Ventosa A."/>
        </authorList>
    </citation>
    <scope>NUCLEOTIDE SEQUENCE [LARGE SCALE GENOMIC DNA]</scope>
    <source>
        <strain evidence="5">ag22IC6-390</strain>
    </source>
</reference>
<evidence type="ECO:0000313" key="4">
    <source>
        <dbReference type="EMBL" id="MEX0469800.1"/>
    </source>
</evidence>
<comment type="function">
    <text evidence="3">Required for maturation of urease via the functional incorporation of the urease nickel metallocenter.</text>
</comment>
<dbReference type="PANTHER" id="PTHR33620">
    <property type="entry name" value="UREASE ACCESSORY PROTEIN F"/>
    <property type="match status" value="1"/>
</dbReference>
<keyword evidence="1 3" id="KW-0996">Nickel insertion</keyword>
<dbReference type="InterPro" id="IPR038277">
    <property type="entry name" value="UreF_sf"/>
</dbReference>
<organism evidence="4 5">
    <name type="scientific">Spiribacter pallidus</name>
    <dbReference type="NCBI Taxonomy" id="1987936"/>
    <lineage>
        <taxon>Bacteria</taxon>
        <taxon>Pseudomonadati</taxon>
        <taxon>Pseudomonadota</taxon>
        <taxon>Gammaproteobacteria</taxon>
        <taxon>Chromatiales</taxon>
        <taxon>Ectothiorhodospiraceae</taxon>
        <taxon>Spiribacter</taxon>
    </lineage>
</organism>
<accession>A0ABV3TDS5</accession>
<comment type="similarity">
    <text evidence="3">Belongs to the UreF family.</text>
</comment>
<comment type="caution">
    <text evidence="4">The sequence shown here is derived from an EMBL/GenBank/DDBJ whole genome shotgun (WGS) entry which is preliminary data.</text>
</comment>
<comment type="subunit">
    <text evidence="3">UreD, UreF and UreG form a complex that acts as a GTP-hydrolysis-dependent molecular chaperone, activating the urease apoprotein by helping to assemble the nickel containing metallocenter of UreC. The UreE protein probably delivers the nickel.</text>
</comment>
<comment type="subcellular location">
    <subcellularLocation>
        <location evidence="3">Cytoplasm</location>
    </subcellularLocation>
</comment>
<evidence type="ECO:0000313" key="5">
    <source>
        <dbReference type="Proteomes" id="UP001556709"/>
    </source>
</evidence>
<dbReference type="Gene3D" id="1.10.4190.10">
    <property type="entry name" value="Urease accessory protein UreF"/>
    <property type="match status" value="1"/>
</dbReference>